<organism evidence="2 3">
    <name type="scientific">Dactylonectria estremocensis</name>
    <dbReference type="NCBI Taxonomy" id="1079267"/>
    <lineage>
        <taxon>Eukaryota</taxon>
        <taxon>Fungi</taxon>
        <taxon>Dikarya</taxon>
        <taxon>Ascomycota</taxon>
        <taxon>Pezizomycotina</taxon>
        <taxon>Sordariomycetes</taxon>
        <taxon>Hypocreomycetidae</taxon>
        <taxon>Hypocreales</taxon>
        <taxon>Nectriaceae</taxon>
        <taxon>Dactylonectria</taxon>
    </lineage>
</organism>
<evidence type="ECO:0000313" key="2">
    <source>
        <dbReference type="EMBL" id="KAH7136870.1"/>
    </source>
</evidence>
<evidence type="ECO:0000256" key="1">
    <source>
        <dbReference type="SAM" id="MobiDB-lite"/>
    </source>
</evidence>
<dbReference type="Proteomes" id="UP000717696">
    <property type="component" value="Unassembled WGS sequence"/>
</dbReference>
<dbReference type="EMBL" id="JAGMUU010000016">
    <property type="protein sequence ID" value="KAH7136870.1"/>
    <property type="molecule type" value="Genomic_DNA"/>
</dbReference>
<dbReference type="AlphaFoldDB" id="A0A9P9EFD6"/>
<accession>A0A9P9EFD6</accession>
<comment type="caution">
    <text evidence="2">The sequence shown here is derived from an EMBL/GenBank/DDBJ whole genome shotgun (WGS) entry which is preliminary data.</text>
</comment>
<evidence type="ECO:0000313" key="3">
    <source>
        <dbReference type="Proteomes" id="UP000717696"/>
    </source>
</evidence>
<proteinExistence type="predicted"/>
<keyword evidence="3" id="KW-1185">Reference proteome</keyword>
<gene>
    <name evidence="2" type="ORF">B0J13DRAFT_528373</name>
</gene>
<name>A0A9P9EFD6_9HYPO</name>
<protein>
    <submittedName>
        <fullName evidence="2">Uncharacterized protein</fullName>
    </submittedName>
</protein>
<feature type="region of interest" description="Disordered" evidence="1">
    <location>
        <begin position="152"/>
        <end position="189"/>
    </location>
</feature>
<dbReference type="OrthoDB" id="654211at2759"/>
<sequence>MHILIRKAAAFGWSVEQAISGWDSEIDKLNGIPATGVGGGFLANIRDILEEANYDLDESKSLAAGEAIACGFGASLLAWGLYSISWLWHMSELITTTVEGMDCALSTLYWAGVRETKEPSTREPRIVLAFQTTTCSPKQVILAPSSIKVCQPAPVGSQKDPHSATTSPHDAGQDVPEPLFRPSNANAAV</sequence>
<reference evidence="2" key="1">
    <citation type="journal article" date="2021" name="Nat. Commun.">
        <title>Genetic determinants of endophytism in the Arabidopsis root mycobiome.</title>
        <authorList>
            <person name="Mesny F."/>
            <person name="Miyauchi S."/>
            <person name="Thiergart T."/>
            <person name="Pickel B."/>
            <person name="Atanasova L."/>
            <person name="Karlsson M."/>
            <person name="Huettel B."/>
            <person name="Barry K.W."/>
            <person name="Haridas S."/>
            <person name="Chen C."/>
            <person name="Bauer D."/>
            <person name="Andreopoulos W."/>
            <person name="Pangilinan J."/>
            <person name="LaButti K."/>
            <person name="Riley R."/>
            <person name="Lipzen A."/>
            <person name="Clum A."/>
            <person name="Drula E."/>
            <person name="Henrissat B."/>
            <person name="Kohler A."/>
            <person name="Grigoriev I.V."/>
            <person name="Martin F.M."/>
            <person name="Hacquard S."/>
        </authorList>
    </citation>
    <scope>NUCLEOTIDE SEQUENCE</scope>
    <source>
        <strain evidence="2">MPI-CAGE-AT-0021</strain>
    </source>
</reference>